<dbReference type="InterPro" id="IPR050235">
    <property type="entry name" value="CK1_Ser-Thr_kinase"/>
</dbReference>
<proteinExistence type="predicted"/>
<feature type="compositionally biased region" description="Basic and acidic residues" evidence="1">
    <location>
        <begin position="731"/>
        <end position="740"/>
    </location>
</feature>
<dbReference type="PANTHER" id="PTHR11909">
    <property type="entry name" value="CASEIN KINASE-RELATED"/>
    <property type="match status" value="1"/>
</dbReference>
<evidence type="ECO:0008006" key="4">
    <source>
        <dbReference type="Google" id="ProtNLM"/>
    </source>
</evidence>
<feature type="region of interest" description="Disordered" evidence="1">
    <location>
        <begin position="240"/>
        <end position="269"/>
    </location>
</feature>
<protein>
    <recommendedName>
        <fullName evidence="4">Non-specific serine/threonine protein kinase</fullName>
    </recommendedName>
</protein>
<feature type="region of interest" description="Disordered" evidence="1">
    <location>
        <begin position="661"/>
        <end position="748"/>
    </location>
</feature>
<accession>A0A833S5N9</accession>
<sequence length="874" mass="99444">MGTNISTGEEVAIKLECIKTRHPQLHIESKFYRMMQGGVGIPTIKWCGSEGDYNVMVMELLGPSLEDLFNFCSRRFSLKTVLLLADQLPTIMSADSKAFPTKTVFKEKLANMKYASINTHLGIEQSRRDDLESLGYVLMYFNRGSLPWQGLKAATKRQKYERISEKKMSTPVEELCKGYPVEFASYLRYCRGLRFEERPDYSYLRQLFRTLFHGQGFTYDYVFDWNMLKFGNVRQQTLSSTQQTTAMQSQHTNAALPSGTNNDQEHRSRPYTRQCLANISVGTVGPTVGGTTTNLRSMRQKREAIDALRDQDNQESDLQGKPQFYPKLCSKSVMTQQEMRLVVEHPHLTGNETPRANPCQFSTFKSSPVRTTLEASLDVAGLNVAAREPTSNHPELNYSTFRDHKANRLPDSSSTASFHHQPDVSYVFRLYKHREELDFEVMMFDHLTLDEKKKSDHEDDVHAASGGSLNCFGGLDKDKSGGDHDDKKQKASTLGGRHHASGHDARRDSGNVEYLEKEGEIFKISSSELLQEASSKKKRNFSFNNKEKTHRSLESLERSIDLSAKDSKSLDLLFEERSKAFFHGKQRSLDSSQKSKKSVDSSANKARKRPNFFQRVRRSWHFLLMQRRIKRRNKYEQPLSGREKCEYFLHRHCKNEIVERASSSSLGGRLQAESSPEVLPKQDDTHDKGVEPTSNDQNDEKGVTVLLEDGGTIRAMDGQNGLPDDQNVSDKPPKDKDAEKPPQLVTENNISRKLQEVIGSEKKEHIVDWVVTIADLDTLSHATRSNETVSYAADVLCDSGNPTRWKKQESFDMRGLGVNEWIDLLKFSLCLSYHLSRASAGAGGQERRVSMRLHRRDAAAGEMQPKTKYIRTYE</sequence>
<feature type="region of interest" description="Disordered" evidence="1">
    <location>
        <begin position="472"/>
        <end position="510"/>
    </location>
</feature>
<reference evidence="2" key="1">
    <citation type="submission" date="2019-11" db="EMBL/GenBank/DDBJ databases">
        <title>The nuclear and mitochondrial genomes of Frieseomelitta varia - a highly eusocial stingless bee (Meliponini) with a permanently sterile worker caste.</title>
        <authorList>
            <person name="Freitas F.C.P."/>
            <person name="Lourenco A.P."/>
            <person name="Nunes F.M.F."/>
            <person name="Paschoal A.R."/>
            <person name="Abreu F.C.P."/>
            <person name="Barbin F.O."/>
            <person name="Bataglia L."/>
            <person name="Cardoso-Junior C.A.M."/>
            <person name="Cervoni M.S."/>
            <person name="Silva S.R."/>
            <person name="Dalarmi F."/>
            <person name="Del Lama M.A."/>
            <person name="Depintor T.S."/>
            <person name="Ferreira K.M."/>
            <person name="Goria P.S."/>
            <person name="Jaskot M.C."/>
            <person name="Lago D.C."/>
            <person name="Luna-Lucena D."/>
            <person name="Moda L.M."/>
            <person name="Nascimento L."/>
            <person name="Pedrino M."/>
            <person name="Rabico F.O."/>
            <person name="Sanches F.C."/>
            <person name="Santos D.E."/>
            <person name="Santos C.G."/>
            <person name="Vieira J."/>
            <person name="Lopes T.F."/>
            <person name="Barchuk A.R."/>
            <person name="Hartfelder K."/>
            <person name="Simoes Z.L.P."/>
            <person name="Bitondi M.M.G."/>
            <person name="Pinheiro D.G."/>
        </authorList>
    </citation>
    <scope>NUCLEOTIDE SEQUENCE</scope>
    <source>
        <strain evidence="2">USP_RPSP 00005682</strain>
        <tissue evidence="2">Whole individual</tissue>
    </source>
</reference>
<feature type="region of interest" description="Disordered" evidence="1">
    <location>
        <begin position="585"/>
        <end position="610"/>
    </location>
</feature>
<gene>
    <name evidence="2" type="ORF">E2986_05799</name>
</gene>
<feature type="compositionally biased region" description="Polar residues" evidence="1">
    <location>
        <begin position="253"/>
        <end position="262"/>
    </location>
</feature>
<dbReference type="Gene3D" id="1.10.510.10">
    <property type="entry name" value="Transferase(Phosphotransferase) domain 1"/>
    <property type="match status" value="1"/>
</dbReference>
<dbReference type="SUPFAM" id="SSF56112">
    <property type="entry name" value="Protein kinase-like (PK-like)"/>
    <property type="match status" value="1"/>
</dbReference>
<evidence type="ECO:0000313" key="2">
    <source>
        <dbReference type="EMBL" id="KAF3427817.1"/>
    </source>
</evidence>
<dbReference type="FunFam" id="1.10.510.10:FF:001417">
    <property type="entry name" value="Casein kinase I isoform alpha"/>
    <property type="match status" value="1"/>
</dbReference>
<feature type="compositionally biased region" description="Low complexity" evidence="1">
    <location>
        <begin position="240"/>
        <end position="252"/>
    </location>
</feature>
<dbReference type="InterPro" id="IPR011009">
    <property type="entry name" value="Kinase-like_dom_sf"/>
</dbReference>
<comment type="caution">
    <text evidence="2">The sequence shown here is derived from an EMBL/GenBank/DDBJ whole genome shotgun (WGS) entry which is preliminary data.</text>
</comment>
<evidence type="ECO:0000256" key="1">
    <source>
        <dbReference type="SAM" id="MobiDB-lite"/>
    </source>
</evidence>
<dbReference type="EMBL" id="WNWW01000246">
    <property type="protein sequence ID" value="KAF3427817.1"/>
    <property type="molecule type" value="Genomic_DNA"/>
</dbReference>
<evidence type="ECO:0000313" key="3">
    <source>
        <dbReference type="Proteomes" id="UP000655588"/>
    </source>
</evidence>
<keyword evidence="3" id="KW-1185">Reference proteome</keyword>
<dbReference type="AlphaFoldDB" id="A0A833S5N9"/>
<organism evidence="2 3">
    <name type="scientific">Frieseomelitta varia</name>
    <dbReference type="NCBI Taxonomy" id="561572"/>
    <lineage>
        <taxon>Eukaryota</taxon>
        <taxon>Metazoa</taxon>
        <taxon>Ecdysozoa</taxon>
        <taxon>Arthropoda</taxon>
        <taxon>Hexapoda</taxon>
        <taxon>Insecta</taxon>
        <taxon>Pterygota</taxon>
        <taxon>Neoptera</taxon>
        <taxon>Endopterygota</taxon>
        <taxon>Hymenoptera</taxon>
        <taxon>Apocrita</taxon>
        <taxon>Aculeata</taxon>
        <taxon>Apoidea</taxon>
        <taxon>Anthophila</taxon>
        <taxon>Apidae</taxon>
        <taxon>Frieseomelitta</taxon>
    </lineage>
</organism>
<dbReference type="Gene3D" id="3.30.200.20">
    <property type="entry name" value="Phosphorylase Kinase, domain 1"/>
    <property type="match status" value="1"/>
</dbReference>
<dbReference type="Proteomes" id="UP000655588">
    <property type="component" value="Unassembled WGS sequence"/>
</dbReference>
<feature type="compositionally biased region" description="Basic and acidic residues" evidence="1">
    <location>
        <begin position="475"/>
        <end position="489"/>
    </location>
</feature>
<name>A0A833S5N9_9HYME</name>
<feature type="compositionally biased region" description="Basic and acidic residues" evidence="1">
    <location>
        <begin position="680"/>
        <end position="690"/>
    </location>
</feature>
<feature type="compositionally biased region" description="Basic and acidic residues" evidence="1">
    <location>
        <begin position="501"/>
        <end position="510"/>
    </location>
</feature>